<feature type="domain" description="Sialidase" evidence="2">
    <location>
        <begin position="132"/>
        <end position="312"/>
    </location>
</feature>
<feature type="chain" id="PRO_5008353794" description="Sialidase domain-containing protein" evidence="1">
    <location>
        <begin position="30"/>
        <end position="350"/>
    </location>
</feature>
<dbReference type="RefSeq" id="WP_065198897.1">
    <property type="nucleotide sequence ID" value="NZ_LYVJ01000005.1"/>
</dbReference>
<dbReference type="CDD" id="cd15482">
    <property type="entry name" value="Sialidase_non-viral"/>
    <property type="match status" value="1"/>
</dbReference>
<dbReference type="PANTHER" id="PTHR38792:SF3">
    <property type="entry name" value="BNR_ASP-BOX REPEAT DOMAIN PROTEIN (AFU_ORTHOLOGUE AFUA_7G06430)-RELATED"/>
    <property type="match status" value="1"/>
</dbReference>
<dbReference type="EMBL" id="LYVJ01000005">
    <property type="protein sequence ID" value="OBU67934.1"/>
    <property type="molecule type" value="Genomic_DNA"/>
</dbReference>
<keyword evidence="1" id="KW-0732">Signal</keyword>
<proteinExistence type="predicted"/>
<reference evidence="3 4" key="1">
    <citation type="submission" date="2016-05" db="EMBL/GenBank/DDBJ databases">
        <title>Draft Genome Sequences of Stenotrophomonas maltophilia Strains Sm32COP, Sm41DVV, Sm46PAILV, SmF3, SmF22, SmSOFb1 and SmCVFa1, Isolated from Different Manures, in France.</title>
        <authorList>
            <person name="Nazaret S."/>
            <person name="Bodilis J."/>
        </authorList>
    </citation>
    <scope>NUCLEOTIDE SEQUENCE [LARGE SCALE GENOMIC DNA]</scope>
    <source>
        <strain evidence="3 4">Sm46PAILV</strain>
    </source>
</reference>
<dbReference type="InterPro" id="IPR011040">
    <property type="entry name" value="Sialidase"/>
</dbReference>
<protein>
    <recommendedName>
        <fullName evidence="2">Sialidase domain-containing protein</fullName>
    </recommendedName>
</protein>
<sequence>MHLTARHAPLLRRGLHALVLLAVSGLAAAGPTAEVRWTGSATITASNAGWGRLARLPDGRWLAVTTHFNEGQPTTLRLSVSNDGARSWAPLSDVAEPGRMIDNGELSVLPGGRVLLAMRSLVEGASYRLRLYASDDQGRSWAFLSTIAANESPRGRKDRGVWEPVLTRLDDGTLSVVYADETRADEHPSYNQVVSQRLSVDGGRTWGPATTIAEQPGGGLLRPGMPVMARRPAGGYLMVFETCGEDPQCPVSYKVSPDGRSWPAGLGTPLADQRCGPHVMATTRGVMFVSSCLNEVSWSGDGGSTWQKVRTPAWPLGFRHSWPALVEIGPAEIGVVNAVDGSVRIRFGIY</sequence>
<dbReference type="Gene3D" id="2.120.10.10">
    <property type="match status" value="1"/>
</dbReference>
<dbReference type="InterPro" id="IPR036278">
    <property type="entry name" value="Sialidase_sf"/>
</dbReference>
<evidence type="ECO:0000313" key="4">
    <source>
        <dbReference type="Proteomes" id="UP000092256"/>
    </source>
</evidence>
<accession>A0A1A6XZA9</accession>
<evidence type="ECO:0000256" key="1">
    <source>
        <dbReference type="SAM" id="SignalP"/>
    </source>
</evidence>
<gene>
    <name evidence="3" type="ORF">A9K58_08170</name>
</gene>
<evidence type="ECO:0000259" key="2">
    <source>
        <dbReference type="Pfam" id="PF13088"/>
    </source>
</evidence>
<dbReference type="OrthoDB" id="5958808at2"/>
<dbReference type="Pfam" id="PF13088">
    <property type="entry name" value="BNR_2"/>
    <property type="match status" value="1"/>
</dbReference>
<comment type="caution">
    <text evidence="3">The sequence shown here is derived from an EMBL/GenBank/DDBJ whole genome shotgun (WGS) entry which is preliminary data.</text>
</comment>
<feature type="signal peptide" evidence="1">
    <location>
        <begin position="1"/>
        <end position="29"/>
    </location>
</feature>
<dbReference type="PANTHER" id="PTHR38792">
    <property type="entry name" value="BNR/ASP-BOX REPEAT DOMAIN PROTEIN (AFU_ORTHOLOGUE AFUA_7G06430)-RELATED"/>
    <property type="match status" value="1"/>
</dbReference>
<name>A0A1A6XZA9_STEMA</name>
<dbReference type="SUPFAM" id="SSF50939">
    <property type="entry name" value="Sialidases"/>
    <property type="match status" value="1"/>
</dbReference>
<evidence type="ECO:0000313" key="3">
    <source>
        <dbReference type="EMBL" id="OBU67934.1"/>
    </source>
</evidence>
<organism evidence="3 4">
    <name type="scientific">Stenotrophomonas maltophilia</name>
    <name type="common">Pseudomonas maltophilia</name>
    <name type="synonym">Xanthomonas maltophilia</name>
    <dbReference type="NCBI Taxonomy" id="40324"/>
    <lineage>
        <taxon>Bacteria</taxon>
        <taxon>Pseudomonadati</taxon>
        <taxon>Pseudomonadota</taxon>
        <taxon>Gammaproteobacteria</taxon>
        <taxon>Lysobacterales</taxon>
        <taxon>Lysobacteraceae</taxon>
        <taxon>Stenotrophomonas</taxon>
        <taxon>Stenotrophomonas maltophilia group</taxon>
    </lineage>
</organism>
<dbReference type="AlphaFoldDB" id="A0A1A6XZA9"/>
<dbReference type="Proteomes" id="UP000092256">
    <property type="component" value="Unassembled WGS sequence"/>
</dbReference>